<feature type="chain" id="PRO_5004569592" description="Apple domain-containing protein" evidence="3">
    <location>
        <begin position="18"/>
        <end position="172"/>
    </location>
</feature>
<dbReference type="OrthoDB" id="78172at2759"/>
<feature type="domain" description="Apple" evidence="4">
    <location>
        <begin position="20"/>
        <end position="91"/>
    </location>
</feature>
<evidence type="ECO:0000256" key="1">
    <source>
        <dbReference type="ARBA" id="ARBA00022737"/>
    </source>
</evidence>
<keyword evidence="1" id="KW-0677">Repeat</keyword>
<accession>T0PVB7</accession>
<dbReference type="VEuPathDB" id="FungiDB:SDRG_12901"/>
<dbReference type="InterPro" id="IPR000177">
    <property type="entry name" value="Apple"/>
</dbReference>
<gene>
    <name evidence="5" type="ORF">SDRG_12901</name>
</gene>
<dbReference type="Proteomes" id="UP000030762">
    <property type="component" value="Unassembled WGS sequence"/>
</dbReference>
<keyword evidence="2" id="KW-1015">Disulfide bond</keyword>
<keyword evidence="6" id="KW-1185">Reference proteome</keyword>
<dbReference type="Gene3D" id="3.50.4.10">
    <property type="entry name" value="Hepatocyte Growth Factor"/>
    <property type="match status" value="2"/>
</dbReference>
<evidence type="ECO:0000256" key="3">
    <source>
        <dbReference type="SAM" id="SignalP"/>
    </source>
</evidence>
<dbReference type="EMBL" id="JH767184">
    <property type="protein sequence ID" value="EQC29439.1"/>
    <property type="molecule type" value="Genomic_DNA"/>
</dbReference>
<dbReference type="SMART" id="SM00223">
    <property type="entry name" value="APPLE"/>
    <property type="match status" value="1"/>
</dbReference>
<sequence length="172" mass="17925">MKAQLIGIALAVASAQAATCSTVLSNTDYIGNDITTTTQTKYDACCDDCNKTLGCSHYVWNSYTSTCILKGGVPGAPVKVDGAFAATLKAGPSDATCSAVKKDTDYFGNDLTTTSRNSYDACCADCSKAKGCTHYVWNSHTSTRGSCAGCVRGQARERDAIANDAVCAGARR</sequence>
<dbReference type="GO" id="GO:0006508">
    <property type="term" value="P:proteolysis"/>
    <property type="evidence" value="ECO:0007669"/>
    <property type="project" value="InterPro"/>
</dbReference>
<dbReference type="InterPro" id="IPR003609">
    <property type="entry name" value="Pan_app"/>
</dbReference>
<protein>
    <recommendedName>
        <fullName evidence="4">Apple domain-containing protein</fullName>
    </recommendedName>
</protein>
<dbReference type="RefSeq" id="XP_008617206.1">
    <property type="nucleotide sequence ID" value="XM_008618984.1"/>
</dbReference>
<evidence type="ECO:0000259" key="4">
    <source>
        <dbReference type="SMART" id="SM00223"/>
    </source>
</evidence>
<name>T0PVB7_SAPDV</name>
<evidence type="ECO:0000313" key="6">
    <source>
        <dbReference type="Proteomes" id="UP000030762"/>
    </source>
</evidence>
<feature type="signal peptide" evidence="3">
    <location>
        <begin position="1"/>
        <end position="17"/>
    </location>
</feature>
<proteinExistence type="predicted"/>
<keyword evidence="3" id="KW-0732">Signal</keyword>
<evidence type="ECO:0000256" key="2">
    <source>
        <dbReference type="ARBA" id="ARBA00023157"/>
    </source>
</evidence>
<evidence type="ECO:0000313" key="5">
    <source>
        <dbReference type="EMBL" id="EQC29439.1"/>
    </source>
</evidence>
<dbReference type="InParanoid" id="T0PVB7"/>
<dbReference type="GeneID" id="19953628"/>
<dbReference type="Pfam" id="PF14295">
    <property type="entry name" value="PAN_4"/>
    <property type="match status" value="2"/>
</dbReference>
<dbReference type="GO" id="GO:0005576">
    <property type="term" value="C:extracellular region"/>
    <property type="evidence" value="ECO:0007669"/>
    <property type="project" value="InterPro"/>
</dbReference>
<reference evidence="5 6" key="1">
    <citation type="submission" date="2012-04" db="EMBL/GenBank/DDBJ databases">
        <title>The Genome Sequence of Saprolegnia declina VS20.</title>
        <authorList>
            <consortium name="The Broad Institute Genome Sequencing Platform"/>
            <person name="Russ C."/>
            <person name="Nusbaum C."/>
            <person name="Tyler B."/>
            <person name="van West P."/>
            <person name="Dieguez-Uribeondo J."/>
            <person name="de Bruijn I."/>
            <person name="Tripathy S."/>
            <person name="Jiang R."/>
            <person name="Young S.K."/>
            <person name="Zeng Q."/>
            <person name="Gargeya S."/>
            <person name="Fitzgerald M."/>
            <person name="Haas B."/>
            <person name="Abouelleil A."/>
            <person name="Alvarado L."/>
            <person name="Arachchi H.M."/>
            <person name="Berlin A."/>
            <person name="Chapman S.B."/>
            <person name="Goldberg J."/>
            <person name="Griggs A."/>
            <person name="Gujja S."/>
            <person name="Hansen M."/>
            <person name="Howarth C."/>
            <person name="Imamovic A."/>
            <person name="Larimer J."/>
            <person name="McCowen C."/>
            <person name="Montmayeur A."/>
            <person name="Murphy C."/>
            <person name="Neiman D."/>
            <person name="Pearson M."/>
            <person name="Priest M."/>
            <person name="Roberts A."/>
            <person name="Saif S."/>
            <person name="Shea T."/>
            <person name="Sisk P."/>
            <person name="Sykes S."/>
            <person name="Wortman J."/>
            <person name="Nusbaum C."/>
            <person name="Birren B."/>
        </authorList>
    </citation>
    <scope>NUCLEOTIDE SEQUENCE [LARGE SCALE GENOMIC DNA]</scope>
    <source>
        <strain evidence="5 6">VS20</strain>
    </source>
</reference>
<organism evidence="5 6">
    <name type="scientific">Saprolegnia diclina (strain VS20)</name>
    <dbReference type="NCBI Taxonomy" id="1156394"/>
    <lineage>
        <taxon>Eukaryota</taxon>
        <taxon>Sar</taxon>
        <taxon>Stramenopiles</taxon>
        <taxon>Oomycota</taxon>
        <taxon>Saprolegniomycetes</taxon>
        <taxon>Saprolegniales</taxon>
        <taxon>Saprolegniaceae</taxon>
        <taxon>Saprolegnia</taxon>
    </lineage>
</organism>
<dbReference type="AlphaFoldDB" id="T0PVB7"/>